<dbReference type="Proteomes" id="UP000006868">
    <property type="component" value="Chromosome"/>
</dbReference>
<reference evidence="1 2" key="1">
    <citation type="journal article" date="2011" name="J. Bacteriol.">
        <title>Complete genome sequence of Paenibacillus polymyxa SC2, a strain of plant growth-promoting Rhizobacterium with broad-spectrum antimicrobial activity.</title>
        <authorList>
            <person name="Ma M."/>
            <person name="Wang C."/>
            <person name="Ding Y."/>
            <person name="Li L."/>
            <person name="Shen D."/>
            <person name="Jiang X."/>
            <person name="Guan D."/>
            <person name="Cao F."/>
            <person name="Chen H."/>
            <person name="Feng R."/>
            <person name="Wang X."/>
            <person name="Ge Y."/>
            <person name="Yao L."/>
            <person name="Bing X."/>
            <person name="Yang X."/>
            <person name="Li J."/>
            <person name="Du B."/>
        </authorList>
    </citation>
    <scope>NUCLEOTIDE SEQUENCE [LARGE SCALE GENOMIC DNA]</scope>
    <source>
        <strain evidence="1 2">SC2</strain>
    </source>
</reference>
<sequence length="66" mass="7761">MVDEELTYTLNIINSEIPVERSYPKGKIPTKISPLKGNLQLIKILLNLYLHKYDFKNNMKVIKEEQ</sequence>
<organism evidence="1 2">
    <name type="scientific">Paenibacillus polymyxa (strain SC2)</name>
    <name type="common">Bacillus polymyxa</name>
    <dbReference type="NCBI Taxonomy" id="886882"/>
    <lineage>
        <taxon>Bacteria</taxon>
        <taxon>Bacillati</taxon>
        <taxon>Bacillota</taxon>
        <taxon>Bacilli</taxon>
        <taxon>Bacillales</taxon>
        <taxon>Paenibacillaceae</taxon>
        <taxon>Paenibacillus</taxon>
    </lineage>
</organism>
<dbReference type="HOGENOM" id="CLU_2827136_0_0_9"/>
<dbReference type="PATRIC" id="fig|886882.15.peg.4803"/>
<gene>
    <name evidence="1" type="ORF">PPSC2_22680</name>
</gene>
<protein>
    <submittedName>
        <fullName evidence="1">Uncharacterized protein</fullName>
    </submittedName>
</protein>
<proteinExistence type="predicted"/>
<dbReference type="EMBL" id="CP002213">
    <property type="protein sequence ID" value="ADO58769.1"/>
    <property type="molecule type" value="Genomic_DNA"/>
</dbReference>
<dbReference type="KEGG" id="ppm:PPSC2_22680"/>
<evidence type="ECO:0000313" key="1">
    <source>
        <dbReference type="EMBL" id="ADO58769.1"/>
    </source>
</evidence>
<name>E3EAL1_PAEPS</name>
<accession>E3EAL1</accession>
<dbReference type="AlphaFoldDB" id="E3EAL1"/>
<evidence type="ECO:0000313" key="2">
    <source>
        <dbReference type="Proteomes" id="UP000006868"/>
    </source>
</evidence>